<gene>
    <name evidence="1" type="primary">BQ5605_C007g04526</name>
    <name evidence="1" type="ORF">BQ5605_C007G04526</name>
</gene>
<sequence>MVPTTKTKPTSSSTPISSQNHFGSLLFCSRCGDLLALPGDDDEIVCDACGQVEDAAAYENQTITTRSHSAAFPSSLRQKKTSLVKHTGDVEKKKVYLLELTPCFHLASPNRSMKCAKNVATNACRSRRCNSGPPMKEPRFSTLASDVGIKRG</sequence>
<dbReference type="Proteomes" id="UP000249464">
    <property type="component" value="Unassembled WGS sequence"/>
</dbReference>
<keyword evidence="2" id="KW-1185">Reference proteome</keyword>
<reference evidence="1 2" key="1">
    <citation type="submission" date="2016-11" db="EMBL/GenBank/DDBJ databases">
        <authorList>
            <person name="Jaros S."/>
            <person name="Januszkiewicz K."/>
            <person name="Wedrychowicz H."/>
        </authorList>
    </citation>
    <scope>NUCLEOTIDE SEQUENCE [LARGE SCALE GENOMIC DNA]</scope>
</reference>
<protein>
    <submittedName>
        <fullName evidence="1">BQ5605_C007g04526 protein</fullName>
    </submittedName>
</protein>
<proteinExistence type="predicted"/>
<dbReference type="STRING" id="796604.A0A2X0MA78"/>
<accession>A0A2X0MA78</accession>
<dbReference type="AlphaFoldDB" id="A0A2X0MA78"/>
<organism evidence="1 2">
    <name type="scientific">Microbotryum silenes-dioicae</name>
    <dbReference type="NCBI Taxonomy" id="796604"/>
    <lineage>
        <taxon>Eukaryota</taxon>
        <taxon>Fungi</taxon>
        <taxon>Dikarya</taxon>
        <taxon>Basidiomycota</taxon>
        <taxon>Pucciniomycotina</taxon>
        <taxon>Microbotryomycetes</taxon>
        <taxon>Microbotryales</taxon>
        <taxon>Microbotryaceae</taxon>
        <taxon>Microbotryum</taxon>
    </lineage>
</organism>
<dbReference type="EMBL" id="FQNC01000045">
    <property type="protein sequence ID" value="SGY61103.1"/>
    <property type="molecule type" value="Genomic_DNA"/>
</dbReference>
<name>A0A2X0MA78_9BASI</name>
<evidence type="ECO:0000313" key="2">
    <source>
        <dbReference type="Proteomes" id="UP000249464"/>
    </source>
</evidence>
<evidence type="ECO:0000313" key="1">
    <source>
        <dbReference type="EMBL" id="SGY61103.1"/>
    </source>
</evidence>